<feature type="domain" description="Acylphosphatase-like" evidence="7">
    <location>
        <begin position="5"/>
        <end position="91"/>
    </location>
</feature>
<dbReference type="AlphaFoldDB" id="A0A956NEA8"/>
<evidence type="ECO:0000256" key="2">
    <source>
        <dbReference type="ARBA" id="ARBA00012150"/>
    </source>
</evidence>
<feature type="active site" evidence="4">
    <location>
        <position position="20"/>
    </location>
</feature>
<evidence type="ECO:0000313" key="9">
    <source>
        <dbReference type="Proteomes" id="UP000739538"/>
    </source>
</evidence>
<keyword evidence="4 5" id="KW-0378">Hydrolase</keyword>
<evidence type="ECO:0000256" key="4">
    <source>
        <dbReference type="PROSITE-ProRule" id="PRU00520"/>
    </source>
</evidence>
<dbReference type="Proteomes" id="UP000739538">
    <property type="component" value="Unassembled WGS sequence"/>
</dbReference>
<comment type="catalytic activity">
    <reaction evidence="3 4 5">
        <text>an acyl phosphate + H2O = a carboxylate + phosphate + H(+)</text>
        <dbReference type="Rhea" id="RHEA:14965"/>
        <dbReference type="ChEBI" id="CHEBI:15377"/>
        <dbReference type="ChEBI" id="CHEBI:15378"/>
        <dbReference type="ChEBI" id="CHEBI:29067"/>
        <dbReference type="ChEBI" id="CHEBI:43474"/>
        <dbReference type="ChEBI" id="CHEBI:59918"/>
        <dbReference type="EC" id="3.6.1.7"/>
    </reaction>
</comment>
<feature type="active site" evidence="4">
    <location>
        <position position="38"/>
    </location>
</feature>
<evidence type="ECO:0000256" key="3">
    <source>
        <dbReference type="ARBA" id="ARBA00047645"/>
    </source>
</evidence>
<dbReference type="PRINTS" id="PR00112">
    <property type="entry name" value="ACYLPHPHTASE"/>
</dbReference>
<dbReference type="Gene3D" id="3.30.70.100">
    <property type="match status" value="1"/>
</dbReference>
<dbReference type="PROSITE" id="PS00151">
    <property type="entry name" value="ACYLPHOSPHATASE_2"/>
    <property type="match status" value="1"/>
</dbReference>
<dbReference type="PROSITE" id="PS00150">
    <property type="entry name" value="ACYLPHOSPHATASE_1"/>
    <property type="match status" value="1"/>
</dbReference>
<dbReference type="PANTHER" id="PTHR47268">
    <property type="entry name" value="ACYLPHOSPHATASE"/>
    <property type="match status" value="1"/>
</dbReference>
<dbReference type="SUPFAM" id="SSF54975">
    <property type="entry name" value="Acylphosphatase/BLUF domain-like"/>
    <property type="match status" value="1"/>
</dbReference>
<proteinExistence type="inferred from homology"/>
<reference evidence="8" key="1">
    <citation type="submission" date="2020-04" db="EMBL/GenBank/DDBJ databases">
        <authorList>
            <person name="Zhang T."/>
        </authorList>
    </citation>
    <scope>NUCLEOTIDE SEQUENCE</scope>
    <source>
        <strain evidence="8">HKST-UBA02</strain>
    </source>
</reference>
<dbReference type="PANTHER" id="PTHR47268:SF4">
    <property type="entry name" value="ACYLPHOSPHATASE"/>
    <property type="match status" value="1"/>
</dbReference>
<gene>
    <name evidence="8" type="primary">yccX</name>
    <name evidence="8" type="ORF">KDA27_18535</name>
</gene>
<reference evidence="8" key="2">
    <citation type="journal article" date="2021" name="Microbiome">
        <title>Successional dynamics and alternative stable states in a saline activated sludge microbial community over 9 years.</title>
        <authorList>
            <person name="Wang Y."/>
            <person name="Ye J."/>
            <person name="Ju F."/>
            <person name="Liu L."/>
            <person name="Boyd J.A."/>
            <person name="Deng Y."/>
            <person name="Parks D.H."/>
            <person name="Jiang X."/>
            <person name="Yin X."/>
            <person name="Woodcroft B.J."/>
            <person name="Tyson G.W."/>
            <person name="Hugenholtz P."/>
            <person name="Polz M.F."/>
            <person name="Zhang T."/>
        </authorList>
    </citation>
    <scope>NUCLEOTIDE SEQUENCE</scope>
    <source>
        <strain evidence="8">HKST-UBA02</strain>
    </source>
</reference>
<comment type="similarity">
    <text evidence="1 6">Belongs to the acylphosphatase family.</text>
</comment>
<name>A0A956NEA8_UNCEI</name>
<evidence type="ECO:0000259" key="7">
    <source>
        <dbReference type="PROSITE" id="PS51160"/>
    </source>
</evidence>
<dbReference type="InterPro" id="IPR001792">
    <property type="entry name" value="Acylphosphatase-like_dom"/>
</dbReference>
<evidence type="ECO:0000313" key="8">
    <source>
        <dbReference type="EMBL" id="MCA9757795.1"/>
    </source>
</evidence>
<sequence>METSQIRAIVRGRVQGVYFRASTREEAQKLGLRGYAKNLADGSVEVVAEGPEDALKQLVDYLHRGPAHARVDQVQWAEAFGLEAPDPFGVR</sequence>
<organism evidence="8 9">
    <name type="scientific">Eiseniibacteriota bacterium</name>
    <dbReference type="NCBI Taxonomy" id="2212470"/>
    <lineage>
        <taxon>Bacteria</taxon>
        <taxon>Candidatus Eiseniibacteriota</taxon>
    </lineage>
</organism>
<dbReference type="InterPro" id="IPR036046">
    <property type="entry name" value="Acylphosphatase-like_dom_sf"/>
</dbReference>
<dbReference type="NCBIfam" id="NF011000">
    <property type="entry name" value="PRK14426.1"/>
    <property type="match status" value="1"/>
</dbReference>
<accession>A0A956NEA8</accession>
<evidence type="ECO:0000256" key="5">
    <source>
        <dbReference type="RuleBase" id="RU000553"/>
    </source>
</evidence>
<dbReference type="EMBL" id="JAGQHS010000120">
    <property type="protein sequence ID" value="MCA9757795.1"/>
    <property type="molecule type" value="Genomic_DNA"/>
</dbReference>
<dbReference type="EC" id="3.6.1.7" evidence="2 4"/>
<comment type="caution">
    <text evidence="8">The sequence shown here is derived from an EMBL/GenBank/DDBJ whole genome shotgun (WGS) entry which is preliminary data.</text>
</comment>
<dbReference type="InterPro" id="IPR020456">
    <property type="entry name" value="Acylphosphatase"/>
</dbReference>
<dbReference type="PROSITE" id="PS51160">
    <property type="entry name" value="ACYLPHOSPHATASE_3"/>
    <property type="match status" value="1"/>
</dbReference>
<dbReference type="GO" id="GO:0003998">
    <property type="term" value="F:acylphosphatase activity"/>
    <property type="evidence" value="ECO:0007669"/>
    <property type="project" value="UniProtKB-EC"/>
</dbReference>
<dbReference type="InterPro" id="IPR017968">
    <property type="entry name" value="Acylphosphatase_CS"/>
</dbReference>
<evidence type="ECO:0000256" key="1">
    <source>
        <dbReference type="ARBA" id="ARBA00005614"/>
    </source>
</evidence>
<evidence type="ECO:0000256" key="6">
    <source>
        <dbReference type="RuleBase" id="RU004168"/>
    </source>
</evidence>
<protein>
    <recommendedName>
        <fullName evidence="2 4">Acylphosphatase</fullName>
        <ecNumber evidence="2 4">3.6.1.7</ecNumber>
    </recommendedName>
</protein>
<dbReference type="Pfam" id="PF00708">
    <property type="entry name" value="Acylphosphatase"/>
    <property type="match status" value="1"/>
</dbReference>